<evidence type="ECO:0000313" key="3">
    <source>
        <dbReference type="EMBL" id="ALO45825.1"/>
    </source>
</evidence>
<dbReference type="STRING" id="1249552.PS2015_1165"/>
<dbReference type="PANTHER" id="PTHR37318">
    <property type="entry name" value="BSL7504 PROTEIN"/>
    <property type="match status" value="1"/>
</dbReference>
<sequence>MAVNKHRRSDEQTPDFEQKTPASGGATAPGKLSPARDLDNLIHERTRLALISALAVHGRMSFSELKTLLNMTDGNLSVQARKLEEAGYLSCDKQFEGRKPKTEFALTNQGRKALQRYVDHMEALIGAMKQESNP</sequence>
<keyword evidence="4" id="KW-1185">Reference proteome</keyword>
<dbReference type="KEGG" id="pspi:PS2015_1165"/>
<dbReference type="InterPro" id="IPR011991">
    <property type="entry name" value="ArsR-like_HTH"/>
</dbReference>
<dbReference type="Gene3D" id="1.10.10.10">
    <property type="entry name" value="Winged helix-like DNA-binding domain superfamily/Winged helix DNA-binding domain"/>
    <property type="match status" value="1"/>
</dbReference>
<evidence type="ECO:0000256" key="1">
    <source>
        <dbReference type="SAM" id="MobiDB-lite"/>
    </source>
</evidence>
<dbReference type="SUPFAM" id="SSF46785">
    <property type="entry name" value="Winged helix' DNA-binding domain"/>
    <property type="match status" value="1"/>
</dbReference>
<proteinExistence type="predicted"/>
<dbReference type="InterPro" id="IPR036390">
    <property type="entry name" value="WH_DNA-bd_sf"/>
</dbReference>
<dbReference type="GO" id="GO:0006355">
    <property type="term" value="P:regulation of DNA-templated transcription"/>
    <property type="evidence" value="ECO:0007669"/>
    <property type="project" value="UniProtKB-ARBA"/>
</dbReference>
<dbReference type="RefSeq" id="WP_082627986.1">
    <property type="nucleotide sequence ID" value="NZ_CP013189.1"/>
</dbReference>
<dbReference type="PANTHER" id="PTHR37318:SF1">
    <property type="entry name" value="BSL7504 PROTEIN"/>
    <property type="match status" value="1"/>
</dbReference>
<evidence type="ECO:0000313" key="4">
    <source>
        <dbReference type="Proteomes" id="UP000065641"/>
    </source>
</evidence>
<dbReference type="OrthoDB" id="5521380at2"/>
<name>A0A0S2KBW2_9GAMM</name>
<feature type="domain" description="Winged helix DNA-binding" evidence="2">
    <location>
        <begin position="47"/>
        <end position="125"/>
    </location>
</feature>
<dbReference type="InterPro" id="IPR036388">
    <property type="entry name" value="WH-like_DNA-bd_sf"/>
</dbReference>
<dbReference type="InterPro" id="IPR027395">
    <property type="entry name" value="WH_DNA-bd_dom"/>
</dbReference>
<organism evidence="3 4">
    <name type="scientific">Pseudohongiella spirulinae</name>
    <dbReference type="NCBI Taxonomy" id="1249552"/>
    <lineage>
        <taxon>Bacteria</taxon>
        <taxon>Pseudomonadati</taxon>
        <taxon>Pseudomonadota</taxon>
        <taxon>Gammaproteobacteria</taxon>
        <taxon>Pseudomonadales</taxon>
        <taxon>Pseudohongiellaceae</taxon>
        <taxon>Pseudohongiella</taxon>
    </lineage>
</organism>
<dbReference type="Proteomes" id="UP000065641">
    <property type="component" value="Chromosome"/>
</dbReference>
<evidence type="ECO:0000259" key="2">
    <source>
        <dbReference type="Pfam" id="PF13601"/>
    </source>
</evidence>
<feature type="region of interest" description="Disordered" evidence="1">
    <location>
        <begin position="1"/>
        <end position="38"/>
    </location>
</feature>
<dbReference type="EMBL" id="CP013189">
    <property type="protein sequence ID" value="ALO45825.1"/>
    <property type="molecule type" value="Genomic_DNA"/>
</dbReference>
<dbReference type="CDD" id="cd00090">
    <property type="entry name" value="HTH_ARSR"/>
    <property type="match status" value="1"/>
</dbReference>
<dbReference type="AlphaFoldDB" id="A0A0S2KBW2"/>
<accession>A0A0S2KBW2</accession>
<protein>
    <submittedName>
        <fullName evidence="3">Transcriptional regulator</fullName>
    </submittedName>
</protein>
<dbReference type="Pfam" id="PF13601">
    <property type="entry name" value="HTH_34"/>
    <property type="match status" value="1"/>
</dbReference>
<reference evidence="3 4" key="1">
    <citation type="submission" date="2015-11" db="EMBL/GenBank/DDBJ databases">
        <authorList>
            <person name="Zhang Y."/>
            <person name="Guo Z."/>
        </authorList>
    </citation>
    <scope>NUCLEOTIDE SEQUENCE [LARGE SCALE GENOMIC DNA]</scope>
    <source>
        <strain evidence="3 4">KCTC 32221</strain>
    </source>
</reference>
<gene>
    <name evidence="3" type="ORF">PS2015_1165</name>
</gene>